<proteinExistence type="predicted"/>
<sequence length="225" mass="25364">MKNIKRARTSQYKRFLIPGVTYLRPPSAHHPLHSVPVHRLRRSFQGERDEDLEAPEVLGARRGSRPHPFTCFSFLILVHWNCPFFLAQLFGDAVLISVSRSQLRLATWPSENAKILSNIRRWSACAIKKGPVRVFYPLQREFAKKKSFAAECCHLVFFFLSGTVGLAWPAEYKKQALLASRRGFCSAPARFTARLISGGALRASGLLHPSASSQPIDETGTFKEQ</sequence>
<organism evidence="2 3">
    <name type="scientific">Sorghum bicolor</name>
    <name type="common">Sorghum</name>
    <name type="synonym">Sorghum vulgare</name>
    <dbReference type="NCBI Taxonomy" id="4558"/>
    <lineage>
        <taxon>Eukaryota</taxon>
        <taxon>Viridiplantae</taxon>
        <taxon>Streptophyta</taxon>
        <taxon>Embryophyta</taxon>
        <taxon>Tracheophyta</taxon>
        <taxon>Spermatophyta</taxon>
        <taxon>Magnoliopsida</taxon>
        <taxon>Liliopsida</taxon>
        <taxon>Poales</taxon>
        <taxon>Poaceae</taxon>
        <taxon>PACMAD clade</taxon>
        <taxon>Panicoideae</taxon>
        <taxon>Andropogonodae</taxon>
        <taxon>Andropogoneae</taxon>
        <taxon>Sorghinae</taxon>
        <taxon>Sorghum</taxon>
    </lineage>
</organism>
<reference evidence="2" key="2">
    <citation type="submission" date="2020-10" db="EMBL/GenBank/DDBJ databases">
        <authorList>
            <person name="Cooper E.A."/>
            <person name="Brenton Z.W."/>
            <person name="Flinn B.S."/>
            <person name="Jenkins J."/>
            <person name="Shu S."/>
            <person name="Flowers D."/>
            <person name="Luo F."/>
            <person name="Wang Y."/>
            <person name="Xia P."/>
            <person name="Barry K."/>
            <person name="Daum C."/>
            <person name="Lipzen A."/>
            <person name="Yoshinaga Y."/>
            <person name="Schmutz J."/>
            <person name="Saski C."/>
            <person name="Vermerris W."/>
            <person name="Kresovich S."/>
        </authorList>
    </citation>
    <scope>NUCLEOTIDE SEQUENCE</scope>
</reference>
<reference evidence="2" key="1">
    <citation type="journal article" date="2019" name="BMC Genomics">
        <title>A new reference genome for Sorghum bicolor reveals high levels of sequence similarity between sweet and grain genotypes: implications for the genetics of sugar metabolism.</title>
        <authorList>
            <person name="Cooper E.A."/>
            <person name="Brenton Z.W."/>
            <person name="Flinn B.S."/>
            <person name="Jenkins J."/>
            <person name="Shu S."/>
            <person name="Flowers D."/>
            <person name="Luo F."/>
            <person name="Wang Y."/>
            <person name="Xia P."/>
            <person name="Barry K."/>
            <person name="Daum C."/>
            <person name="Lipzen A."/>
            <person name="Yoshinaga Y."/>
            <person name="Schmutz J."/>
            <person name="Saski C."/>
            <person name="Vermerris W."/>
            <person name="Kresovich S."/>
        </authorList>
    </citation>
    <scope>NUCLEOTIDE SEQUENCE</scope>
</reference>
<protein>
    <submittedName>
        <fullName evidence="2">Uncharacterized protein</fullName>
    </submittedName>
</protein>
<evidence type="ECO:0000256" key="1">
    <source>
        <dbReference type="SAM" id="Phobius"/>
    </source>
</evidence>
<gene>
    <name evidence="2" type="ORF">BDA96_10G201700</name>
</gene>
<keyword evidence="1" id="KW-1133">Transmembrane helix</keyword>
<keyword evidence="1" id="KW-0472">Membrane</keyword>
<dbReference type="Proteomes" id="UP000807115">
    <property type="component" value="Chromosome 10"/>
</dbReference>
<dbReference type="AlphaFoldDB" id="A0A921Q2U8"/>
<name>A0A921Q2U8_SORBI</name>
<evidence type="ECO:0000313" key="3">
    <source>
        <dbReference type="Proteomes" id="UP000807115"/>
    </source>
</evidence>
<accession>A0A921Q2U8</accession>
<dbReference type="EMBL" id="CM027689">
    <property type="protein sequence ID" value="KAG0514549.1"/>
    <property type="molecule type" value="Genomic_DNA"/>
</dbReference>
<keyword evidence="1" id="KW-0812">Transmembrane</keyword>
<comment type="caution">
    <text evidence="2">The sequence shown here is derived from an EMBL/GenBank/DDBJ whole genome shotgun (WGS) entry which is preliminary data.</text>
</comment>
<evidence type="ECO:0000313" key="2">
    <source>
        <dbReference type="EMBL" id="KAG0514549.1"/>
    </source>
</evidence>
<feature type="transmembrane region" description="Helical" evidence="1">
    <location>
        <begin position="148"/>
        <end position="168"/>
    </location>
</feature>